<evidence type="ECO:0000256" key="9">
    <source>
        <dbReference type="PROSITE-ProRule" id="PRU00042"/>
    </source>
</evidence>
<organism evidence="12 13">
    <name type="scientific">Circinella minor</name>
    <dbReference type="NCBI Taxonomy" id="1195481"/>
    <lineage>
        <taxon>Eukaryota</taxon>
        <taxon>Fungi</taxon>
        <taxon>Fungi incertae sedis</taxon>
        <taxon>Mucoromycota</taxon>
        <taxon>Mucoromycotina</taxon>
        <taxon>Mucoromycetes</taxon>
        <taxon>Mucorales</taxon>
        <taxon>Lichtheimiaceae</taxon>
        <taxon>Circinella</taxon>
    </lineage>
</organism>
<evidence type="ECO:0000256" key="1">
    <source>
        <dbReference type="ARBA" id="ARBA00004123"/>
    </source>
</evidence>
<keyword evidence="3" id="KW-0677">Repeat</keyword>
<keyword evidence="6" id="KW-0805">Transcription regulation</keyword>
<evidence type="ECO:0000256" key="4">
    <source>
        <dbReference type="ARBA" id="ARBA00022771"/>
    </source>
</evidence>
<feature type="region of interest" description="Disordered" evidence="10">
    <location>
        <begin position="207"/>
        <end position="244"/>
    </location>
</feature>
<evidence type="ECO:0000256" key="7">
    <source>
        <dbReference type="ARBA" id="ARBA00023163"/>
    </source>
</evidence>
<dbReference type="GO" id="GO:0000978">
    <property type="term" value="F:RNA polymerase II cis-regulatory region sequence-specific DNA binding"/>
    <property type="evidence" value="ECO:0007669"/>
    <property type="project" value="TreeGrafter"/>
</dbReference>
<evidence type="ECO:0000256" key="6">
    <source>
        <dbReference type="ARBA" id="ARBA00023015"/>
    </source>
</evidence>
<evidence type="ECO:0000256" key="8">
    <source>
        <dbReference type="ARBA" id="ARBA00023242"/>
    </source>
</evidence>
<dbReference type="EMBL" id="JAEPRB010000182">
    <property type="protein sequence ID" value="KAG2219377.1"/>
    <property type="molecule type" value="Genomic_DNA"/>
</dbReference>
<dbReference type="GO" id="GO:0000433">
    <property type="term" value="P:carbon catabolite repression of transcription from RNA polymerase II promoter by glucose"/>
    <property type="evidence" value="ECO:0007669"/>
    <property type="project" value="TreeGrafter"/>
</dbReference>
<dbReference type="InterPro" id="IPR036236">
    <property type="entry name" value="Znf_C2H2_sf"/>
</dbReference>
<dbReference type="PANTHER" id="PTHR47428">
    <property type="entry name" value="REGULATORY PROTEIN MIG1-RELATED"/>
    <property type="match status" value="1"/>
</dbReference>
<keyword evidence="2" id="KW-0479">Metal-binding</keyword>
<evidence type="ECO:0000313" key="13">
    <source>
        <dbReference type="Proteomes" id="UP000646827"/>
    </source>
</evidence>
<feature type="compositionally biased region" description="Low complexity" evidence="10">
    <location>
        <begin position="221"/>
        <end position="241"/>
    </location>
</feature>
<accession>A0A8H7RY13</accession>
<dbReference type="PROSITE" id="PS50157">
    <property type="entry name" value="ZINC_FINGER_C2H2_2"/>
    <property type="match status" value="2"/>
</dbReference>
<evidence type="ECO:0000313" key="12">
    <source>
        <dbReference type="EMBL" id="KAG2219377.1"/>
    </source>
</evidence>
<dbReference type="InterPro" id="IPR051007">
    <property type="entry name" value="creA/MIG_C2H2-ZnF"/>
</dbReference>
<name>A0A8H7RY13_9FUNG</name>
<dbReference type="OrthoDB" id="654211at2759"/>
<keyword evidence="13" id="KW-1185">Reference proteome</keyword>
<gene>
    <name evidence="12" type="ORF">INT45_006085</name>
</gene>
<reference evidence="12 13" key="1">
    <citation type="submission" date="2020-12" db="EMBL/GenBank/DDBJ databases">
        <title>Metabolic potential, ecology and presence of endohyphal bacteria is reflected in genomic diversity of Mucoromycotina.</title>
        <authorList>
            <person name="Muszewska A."/>
            <person name="Okrasinska A."/>
            <person name="Steczkiewicz K."/>
            <person name="Drgas O."/>
            <person name="Orlowska M."/>
            <person name="Perlinska-Lenart U."/>
            <person name="Aleksandrzak-Piekarczyk T."/>
            <person name="Szatraj K."/>
            <person name="Zielenkiewicz U."/>
            <person name="Pilsyk S."/>
            <person name="Malc E."/>
            <person name="Mieczkowski P."/>
            <person name="Kruszewska J.S."/>
            <person name="Biernat P."/>
            <person name="Pawlowska J."/>
        </authorList>
    </citation>
    <scope>NUCLEOTIDE SEQUENCE [LARGE SCALE GENOMIC DNA]</scope>
    <source>
        <strain evidence="12 13">CBS 142.35</strain>
    </source>
</reference>
<feature type="compositionally biased region" description="Low complexity" evidence="10">
    <location>
        <begin position="125"/>
        <end position="152"/>
    </location>
</feature>
<dbReference type="SUPFAM" id="SSF57667">
    <property type="entry name" value="beta-beta-alpha zinc fingers"/>
    <property type="match status" value="1"/>
</dbReference>
<comment type="subcellular location">
    <subcellularLocation>
        <location evidence="1">Nucleus</location>
    </subcellularLocation>
</comment>
<protein>
    <recommendedName>
        <fullName evidence="11">C2H2-type domain-containing protein</fullName>
    </recommendedName>
</protein>
<dbReference type="PROSITE" id="PS00028">
    <property type="entry name" value="ZINC_FINGER_C2H2_1"/>
    <property type="match status" value="3"/>
</dbReference>
<dbReference type="Gene3D" id="3.30.160.60">
    <property type="entry name" value="Classic Zinc Finger"/>
    <property type="match status" value="3"/>
</dbReference>
<feature type="domain" description="C2H2-type" evidence="11">
    <location>
        <begin position="54"/>
        <end position="81"/>
    </location>
</feature>
<dbReference type="PANTHER" id="PTHR47428:SF1">
    <property type="entry name" value="REGULATORY PROTEIN MIG1-RELATED"/>
    <property type="match status" value="1"/>
</dbReference>
<evidence type="ECO:0000256" key="2">
    <source>
        <dbReference type="ARBA" id="ARBA00022723"/>
    </source>
</evidence>
<keyword evidence="7" id="KW-0804">Transcription</keyword>
<evidence type="ECO:0000256" key="5">
    <source>
        <dbReference type="ARBA" id="ARBA00022833"/>
    </source>
</evidence>
<keyword evidence="8" id="KW-0539">Nucleus</keyword>
<dbReference type="GO" id="GO:0008270">
    <property type="term" value="F:zinc ion binding"/>
    <property type="evidence" value="ECO:0007669"/>
    <property type="project" value="UniProtKB-KW"/>
</dbReference>
<dbReference type="InterPro" id="IPR013087">
    <property type="entry name" value="Znf_C2H2_type"/>
</dbReference>
<dbReference type="Pfam" id="PF00096">
    <property type="entry name" value="zf-C2H2"/>
    <property type="match status" value="1"/>
</dbReference>
<dbReference type="SMART" id="SM00355">
    <property type="entry name" value="ZnF_C2H2"/>
    <property type="match status" value="3"/>
</dbReference>
<feature type="domain" description="C2H2-type" evidence="11">
    <location>
        <begin position="26"/>
        <end position="53"/>
    </location>
</feature>
<sequence>MSHTTTTTLSNSNNNNTPMDQAIRPHICEFCQKSFYRLEHKVRHIRTHTGEKPHACTLCDKRFARSDELSRHARAHLSPPSILLHRRKRTRRCSHSSKPRSVDDEEAYMRQQQYCSILRFIHPGQQQQQQHSNNQQQQKQRSIQRQQSAQKALAKLNHCPAPGCYKSFWRRGQLTRHIEQLHGIQLSANERMDPENIPESMFSTTTTTSINEEDNNENFVDEPSLSMDSSEESASSSGSSENGDYYHYNYSGTLSSSQVTTIQQDTTHSNKEIDQTTILSSWNYIQKWQTSSPTFGMMVENENYNHSEKEDPVKIQESTITNQQQKRKEQHYYCRVGSEQPSCTTFYNNDFKRLPSLSSLGVADNFSQHQPQQQQHYYYEYQQEEQRHARLPSIKLLLCNSDHL</sequence>
<comment type="caution">
    <text evidence="12">The sequence shown here is derived from an EMBL/GenBank/DDBJ whole genome shotgun (WGS) entry which is preliminary data.</text>
</comment>
<feature type="region of interest" description="Disordered" evidence="10">
    <location>
        <begin position="124"/>
        <end position="152"/>
    </location>
</feature>
<keyword evidence="5" id="KW-0862">Zinc</keyword>
<proteinExistence type="predicted"/>
<dbReference type="AlphaFoldDB" id="A0A8H7RY13"/>
<keyword evidence="4 9" id="KW-0863">Zinc-finger</keyword>
<evidence type="ECO:0000259" key="11">
    <source>
        <dbReference type="PROSITE" id="PS50157"/>
    </source>
</evidence>
<dbReference type="FunFam" id="3.30.160.60:FF:000515">
    <property type="entry name" value="early growth response protein 4"/>
    <property type="match status" value="1"/>
</dbReference>
<evidence type="ECO:0000256" key="10">
    <source>
        <dbReference type="SAM" id="MobiDB-lite"/>
    </source>
</evidence>
<feature type="compositionally biased region" description="Acidic residues" evidence="10">
    <location>
        <begin position="211"/>
        <end position="220"/>
    </location>
</feature>
<dbReference type="GO" id="GO:0005737">
    <property type="term" value="C:cytoplasm"/>
    <property type="evidence" value="ECO:0007669"/>
    <property type="project" value="TreeGrafter"/>
</dbReference>
<dbReference type="Proteomes" id="UP000646827">
    <property type="component" value="Unassembled WGS sequence"/>
</dbReference>
<evidence type="ECO:0000256" key="3">
    <source>
        <dbReference type="ARBA" id="ARBA00022737"/>
    </source>
</evidence>
<dbReference type="GO" id="GO:0005634">
    <property type="term" value="C:nucleus"/>
    <property type="evidence" value="ECO:0007669"/>
    <property type="project" value="UniProtKB-SubCell"/>
</dbReference>